<name>A0A2P2Q2P2_RHIMU</name>
<evidence type="ECO:0000313" key="1">
    <source>
        <dbReference type="EMBL" id="MBX61276.1"/>
    </source>
</evidence>
<dbReference type="AlphaFoldDB" id="A0A2P2Q2P2"/>
<organism evidence="1">
    <name type="scientific">Rhizophora mucronata</name>
    <name type="common">Asiatic mangrove</name>
    <dbReference type="NCBI Taxonomy" id="61149"/>
    <lineage>
        <taxon>Eukaryota</taxon>
        <taxon>Viridiplantae</taxon>
        <taxon>Streptophyta</taxon>
        <taxon>Embryophyta</taxon>
        <taxon>Tracheophyta</taxon>
        <taxon>Spermatophyta</taxon>
        <taxon>Magnoliopsida</taxon>
        <taxon>eudicotyledons</taxon>
        <taxon>Gunneridae</taxon>
        <taxon>Pentapetalae</taxon>
        <taxon>rosids</taxon>
        <taxon>fabids</taxon>
        <taxon>Malpighiales</taxon>
        <taxon>Rhizophoraceae</taxon>
        <taxon>Rhizophora</taxon>
    </lineage>
</organism>
<accession>A0A2P2Q2P2</accession>
<protein>
    <submittedName>
        <fullName evidence="1">Uncharacterized protein</fullName>
    </submittedName>
</protein>
<sequence>MVASLRKLHQAIPSNFSFMERRLDHSEWRAASDIGKALLLGSGDEP</sequence>
<reference evidence="1" key="1">
    <citation type="submission" date="2018-02" db="EMBL/GenBank/DDBJ databases">
        <title>Rhizophora mucronata_Transcriptome.</title>
        <authorList>
            <person name="Meera S.P."/>
            <person name="Sreeshan A."/>
            <person name="Augustine A."/>
        </authorList>
    </citation>
    <scope>NUCLEOTIDE SEQUENCE</scope>
    <source>
        <tissue evidence="1">Leaf</tissue>
    </source>
</reference>
<dbReference type="EMBL" id="GGEC01080792">
    <property type="protein sequence ID" value="MBX61276.1"/>
    <property type="molecule type" value="Transcribed_RNA"/>
</dbReference>
<proteinExistence type="predicted"/>